<feature type="domain" description="NAD-dependent epimerase/dehydratase" evidence="1">
    <location>
        <begin position="3"/>
        <end position="242"/>
    </location>
</feature>
<dbReference type="PANTHER" id="PTHR43245:SF23">
    <property type="entry name" value="NAD(P)-BINDING DOMAIN-CONTAINING PROTEIN"/>
    <property type="match status" value="1"/>
</dbReference>
<evidence type="ECO:0000259" key="1">
    <source>
        <dbReference type="Pfam" id="PF01370"/>
    </source>
</evidence>
<dbReference type="SUPFAM" id="SSF51735">
    <property type="entry name" value="NAD(P)-binding Rossmann-fold domains"/>
    <property type="match status" value="1"/>
</dbReference>
<reference evidence="2" key="2">
    <citation type="submission" date="2021-08" db="EMBL/GenBank/DDBJ databases">
        <authorList>
            <person name="Dalcin Martins P."/>
        </authorList>
    </citation>
    <scope>NUCLEOTIDE SEQUENCE</scope>
    <source>
        <strain evidence="2">MAG_39</strain>
    </source>
</reference>
<dbReference type="EMBL" id="JAIOIV010000012">
    <property type="protein sequence ID" value="MBZ0154775.1"/>
    <property type="molecule type" value="Genomic_DNA"/>
</dbReference>
<dbReference type="InterPro" id="IPR001509">
    <property type="entry name" value="Epimerase_deHydtase"/>
</dbReference>
<evidence type="ECO:0000313" key="2">
    <source>
        <dbReference type="EMBL" id="MBZ0154775.1"/>
    </source>
</evidence>
<comment type="caution">
    <text evidence="2">The sequence shown here is derived from an EMBL/GenBank/DDBJ whole genome shotgun (WGS) entry which is preliminary data.</text>
</comment>
<gene>
    <name evidence="2" type="ORF">K8I29_01000</name>
</gene>
<dbReference type="Gene3D" id="3.40.50.720">
    <property type="entry name" value="NAD(P)-binding Rossmann-like Domain"/>
    <property type="match status" value="1"/>
</dbReference>
<proteinExistence type="predicted"/>
<dbReference type="InterPro" id="IPR036291">
    <property type="entry name" value="NAD(P)-bd_dom_sf"/>
</dbReference>
<protein>
    <submittedName>
        <fullName evidence="2">SDR family oxidoreductase</fullName>
    </submittedName>
</protein>
<evidence type="ECO:0000313" key="3">
    <source>
        <dbReference type="Proteomes" id="UP000705867"/>
    </source>
</evidence>
<organism evidence="2 3">
    <name type="scientific">Candidatus Nitrobium versatile</name>
    <dbReference type="NCBI Taxonomy" id="2884831"/>
    <lineage>
        <taxon>Bacteria</taxon>
        <taxon>Pseudomonadati</taxon>
        <taxon>Nitrospirota</taxon>
        <taxon>Nitrospiria</taxon>
        <taxon>Nitrospirales</taxon>
        <taxon>Nitrospiraceae</taxon>
        <taxon>Candidatus Nitrobium</taxon>
    </lineage>
</organism>
<dbReference type="InterPro" id="IPR050177">
    <property type="entry name" value="Lipid_A_modif_metabolic_enz"/>
</dbReference>
<sequence>MKILITGNMGYIGPCVVERLRSSQPDATLIGLDTGFFANCLTNACILPECRVDAQYFGDVRRLGEGFLDGVDAVVHLAAISNDPMGNTFEEVTLDINYRTSVALAKRAKEAGVKNFVYASSCSMYGCADDSPRKEDSPLHPLTAYARSKVYTEKELERIADSSFLVTSLRFSTACGMSERLRLDLVLNDFVAGAIASGKITILSDGTPWRPLIAIRDMARAIDWALQRESGNGGPFLAVNVGSDSWNYQVRELAEAVAQVIPGVEISINKDAPPDRRSYRVSFGLFRDLAPGHQPQADLLSTIEELKVGLEAMHFSDANFRSSQFMRLMVLKRLRSEGLLTEALEWTSAGRSQYAHARG</sequence>
<dbReference type="PANTHER" id="PTHR43245">
    <property type="entry name" value="BIFUNCTIONAL POLYMYXIN RESISTANCE PROTEIN ARNA"/>
    <property type="match status" value="1"/>
</dbReference>
<name>A0A953J915_9BACT</name>
<accession>A0A953J915</accession>
<reference evidence="2" key="1">
    <citation type="journal article" date="2021" name="bioRxiv">
        <title>Unraveling nitrogen, sulfur and carbon metabolic pathways and microbial community transcriptional responses to substrate deprivation and toxicity stresses in a bioreactor mimicking anoxic brackish coastal sediment conditions.</title>
        <authorList>
            <person name="Martins P.D."/>
            <person name="Echeveste M.J."/>
            <person name="Arshad A."/>
            <person name="Kurth J."/>
            <person name="Ouboter H."/>
            <person name="Jetten M.S.M."/>
            <person name="Welte C.U."/>
        </authorList>
    </citation>
    <scope>NUCLEOTIDE SEQUENCE</scope>
    <source>
        <strain evidence="2">MAG_39</strain>
    </source>
</reference>
<dbReference type="Proteomes" id="UP000705867">
    <property type="component" value="Unassembled WGS sequence"/>
</dbReference>
<dbReference type="CDD" id="cd08946">
    <property type="entry name" value="SDR_e"/>
    <property type="match status" value="1"/>
</dbReference>
<dbReference type="Pfam" id="PF01370">
    <property type="entry name" value="Epimerase"/>
    <property type="match status" value="1"/>
</dbReference>
<dbReference type="AlphaFoldDB" id="A0A953J915"/>